<dbReference type="PANTHER" id="PTHR42785">
    <property type="entry name" value="DNA TOPOISOMERASE, TYPE IA, CORE"/>
    <property type="match status" value="1"/>
</dbReference>
<dbReference type="InterPro" id="IPR023406">
    <property type="entry name" value="Topo_IA_AS"/>
</dbReference>
<dbReference type="InterPro" id="IPR013824">
    <property type="entry name" value="Topo_IA_cen_sub1"/>
</dbReference>
<dbReference type="PROSITE" id="PS50880">
    <property type="entry name" value="TOPRIM"/>
    <property type="match status" value="1"/>
</dbReference>
<feature type="region of interest" description="Disordered" evidence="7">
    <location>
        <begin position="675"/>
        <end position="694"/>
    </location>
</feature>
<dbReference type="InterPro" id="IPR000380">
    <property type="entry name" value="Topo_IA"/>
</dbReference>
<dbReference type="SMART" id="SM00437">
    <property type="entry name" value="TOP1Ac"/>
    <property type="match status" value="1"/>
</dbReference>
<dbReference type="GO" id="GO:0006265">
    <property type="term" value="P:DNA topological change"/>
    <property type="evidence" value="ECO:0007669"/>
    <property type="project" value="InterPro"/>
</dbReference>
<dbReference type="GO" id="GO:0003677">
    <property type="term" value="F:DNA binding"/>
    <property type="evidence" value="ECO:0007669"/>
    <property type="project" value="UniProtKB-KW"/>
</dbReference>
<dbReference type="GO" id="GO:0003917">
    <property type="term" value="F:DNA topoisomerase type I (single strand cut, ATP-independent) activity"/>
    <property type="evidence" value="ECO:0007669"/>
    <property type="project" value="UniProtKB-EC"/>
</dbReference>
<feature type="compositionally biased region" description="Low complexity" evidence="7">
    <location>
        <begin position="369"/>
        <end position="390"/>
    </location>
</feature>
<dbReference type="Gene3D" id="1.10.290.10">
    <property type="entry name" value="Topoisomerase I, domain 4"/>
    <property type="match status" value="1"/>
</dbReference>
<keyword evidence="4" id="KW-0799">Topoisomerase</keyword>
<accession>A0A6C0E895</accession>
<reference evidence="10" key="1">
    <citation type="journal article" date="2020" name="Nature">
        <title>Giant virus diversity and host interactions through global metagenomics.</title>
        <authorList>
            <person name="Schulz F."/>
            <person name="Roux S."/>
            <person name="Paez-Espino D."/>
            <person name="Jungbluth S."/>
            <person name="Walsh D.A."/>
            <person name="Denef V.J."/>
            <person name="McMahon K.D."/>
            <person name="Konstantinidis K.T."/>
            <person name="Eloe-Fadrosh E.A."/>
            <person name="Kyrpides N.C."/>
            <person name="Woyke T."/>
        </authorList>
    </citation>
    <scope>NUCLEOTIDE SEQUENCE</scope>
    <source>
        <strain evidence="10">GVMAG-M-3300023179-116</strain>
    </source>
</reference>
<dbReference type="PRINTS" id="PR00417">
    <property type="entry name" value="PRTPISMRASEI"/>
</dbReference>
<dbReference type="SUPFAM" id="SSF56712">
    <property type="entry name" value="Prokaryotic type I DNA topoisomerase"/>
    <property type="match status" value="1"/>
</dbReference>
<feature type="region of interest" description="Disordered" evidence="7">
    <location>
        <begin position="344"/>
        <end position="393"/>
    </location>
</feature>
<feature type="compositionally biased region" description="Low complexity" evidence="7">
    <location>
        <begin position="682"/>
        <end position="694"/>
    </location>
</feature>
<protein>
    <recommendedName>
        <fullName evidence="3">DNA topoisomerase</fullName>
        <ecNumber evidence="3">5.6.2.1</ecNumber>
    </recommendedName>
</protein>
<dbReference type="Gene3D" id="2.70.20.10">
    <property type="entry name" value="Topoisomerase I, domain 3"/>
    <property type="match status" value="1"/>
</dbReference>
<dbReference type="Gene3D" id="1.10.460.10">
    <property type="entry name" value="Topoisomerase I, domain 2"/>
    <property type="match status" value="2"/>
</dbReference>
<keyword evidence="5" id="KW-0238">DNA-binding</keyword>
<dbReference type="Pfam" id="PF01751">
    <property type="entry name" value="Toprim"/>
    <property type="match status" value="1"/>
</dbReference>
<feature type="compositionally biased region" description="Low complexity" evidence="7">
    <location>
        <begin position="352"/>
        <end position="362"/>
    </location>
</feature>
<dbReference type="AlphaFoldDB" id="A0A6C0E895"/>
<organism evidence="10">
    <name type="scientific">viral metagenome</name>
    <dbReference type="NCBI Taxonomy" id="1070528"/>
    <lineage>
        <taxon>unclassified sequences</taxon>
        <taxon>metagenomes</taxon>
        <taxon>organismal metagenomes</taxon>
    </lineage>
</organism>
<evidence type="ECO:0000256" key="6">
    <source>
        <dbReference type="ARBA" id="ARBA00023235"/>
    </source>
</evidence>
<feature type="domain" description="Toprim" evidence="8">
    <location>
        <begin position="10"/>
        <end position="122"/>
    </location>
</feature>
<evidence type="ECO:0000313" key="10">
    <source>
        <dbReference type="EMBL" id="QHT23645.1"/>
    </source>
</evidence>
<dbReference type="InterPro" id="IPR023405">
    <property type="entry name" value="Topo_IA_core_domain"/>
</dbReference>
<proteinExistence type="inferred from homology"/>
<dbReference type="PROSITE" id="PS00396">
    <property type="entry name" value="TOPO_IA_1"/>
    <property type="match status" value="1"/>
</dbReference>
<name>A0A6C0E895_9ZZZZ</name>
<dbReference type="EC" id="5.6.2.1" evidence="3"/>
<dbReference type="SMART" id="SM00493">
    <property type="entry name" value="TOPRIM"/>
    <property type="match status" value="1"/>
</dbReference>
<evidence type="ECO:0000256" key="4">
    <source>
        <dbReference type="ARBA" id="ARBA00023029"/>
    </source>
</evidence>
<evidence type="ECO:0000256" key="3">
    <source>
        <dbReference type="ARBA" id="ARBA00012891"/>
    </source>
</evidence>
<dbReference type="PANTHER" id="PTHR42785:SF1">
    <property type="entry name" value="DNA TOPOISOMERASE"/>
    <property type="match status" value="1"/>
</dbReference>
<dbReference type="InterPro" id="IPR006171">
    <property type="entry name" value="TOPRIM_dom"/>
</dbReference>
<dbReference type="SMART" id="SM00436">
    <property type="entry name" value="TOP1Bc"/>
    <property type="match status" value="1"/>
</dbReference>
<dbReference type="Pfam" id="PF01131">
    <property type="entry name" value="Topoisom_bac"/>
    <property type="match status" value="2"/>
</dbReference>
<dbReference type="InterPro" id="IPR003601">
    <property type="entry name" value="Topo_IA_2"/>
</dbReference>
<comment type="catalytic activity">
    <reaction evidence="1">
        <text>ATP-independent breakage of single-stranded DNA, followed by passage and rejoining.</text>
        <dbReference type="EC" id="5.6.2.1"/>
    </reaction>
</comment>
<dbReference type="CDD" id="cd00186">
    <property type="entry name" value="TOP1Ac"/>
    <property type="match status" value="1"/>
</dbReference>
<dbReference type="PROSITE" id="PS52039">
    <property type="entry name" value="TOPO_IA_2"/>
    <property type="match status" value="1"/>
</dbReference>
<dbReference type="InterPro" id="IPR013497">
    <property type="entry name" value="Topo_IA_cen"/>
</dbReference>
<evidence type="ECO:0000256" key="5">
    <source>
        <dbReference type="ARBA" id="ARBA00023125"/>
    </source>
</evidence>
<dbReference type="EMBL" id="MN739733">
    <property type="protein sequence ID" value="QHT23645.1"/>
    <property type="molecule type" value="Genomic_DNA"/>
</dbReference>
<evidence type="ECO:0000259" key="8">
    <source>
        <dbReference type="PROSITE" id="PS50880"/>
    </source>
</evidence>
<evidence type="ECO:0000256" key="7">
    <source>
        <dbReference type="SAM" id="MobiDB-lite"/>
    </source>
</evidence>
<keyword evidence="6" id="KW-0413">Isomerase</keyword>
<sequence length="940" mass="107498">MSNKYASIQKTLVIVESPAKCKKIEEYLGPGYKCMASYGHLRELNTLKNIQITDATFTPQFTIIDNAIKKKHIEVLRKEIAHSREVILATDDDREGEAIAWHICMLFKLNPESTKRIIFHEITKTAIEQSMRNPSTINMNIVYAQQARQMIDLFVGFHISPLLWKYIAYNSKNALSAGRCQTPALRLLYDNEKEIRTNPGTKVYKITGYFTNQCIPFELNQDIPTASTTSTPPQEEPVLDFLEYSANNANNHIYSRTNPERTFKLPPGPFTTSRLQQVSSNELHVSPKETMKICQKLYEAGYITYMRTDSNKYSGEFIETAKEYILQKYDEKYLNPNINMHLLREDNTPTLTTATTTTNTKSQSKKSKQSNAKSNTKANAKSNTKANAKSKTNETIGGAHEAIRPTNIKMQQIDSDKFSPREKKMYKLIWRNTLQSCMSDAEYNTFTAKIQIHQGATTNSQNTQAPHTYHYKYHTEQLVFAGWKIADPGFSPTQPSQSEKHYIYLLHLPINTPVLYKKITATLTIKNQKQHYTEAKLIQLLEEKGIGRPSTFSMLIDKIQEKEYAVKQDVKGQSLLCKDYEIEYDDRTKSPSDIYEIETSREIGNEKSKLVIQPLGMIVLDFLENHFLSLFDYDFTGRMENDLDKVAKGEKDYNEVCKECLDLIKELVDMGSQQQKDDLIDSSETSTTSPSKPKAIVKPRKIEYKIDDNHYYIIAKNGPVIKCVQSATPPLQTQELLSTRDTSKRGRKPKPKEDITFLSIRKDIQLDIEKLKRGEYKLTDLVDATTIDSTSPNSKPNENNLGKWEVSTQPDNNHQQQHDIIIKSGKFGTYAVCGEIKKSLKCFGNRPISNITLEEVVPILFGGTGTTTETQQSNPHSKIVRHITETLSIRDGKYGNYIFYKTQKMKKPRFISLTGFKGNVIEETEDNVKKWIRENCHIDV</sequence>
<evidence type="ECO:0000259" key="9">
    <source>
        <dbReference type="PROSITE" id="PS52039"/>
    </source>
</evidence>
<evidence type="ECO:0000256" key="2">
    <source>
        <dbReference type="ARBA" id="ARBA00009446"/>
    </source>
</evidence>
<feature type="region of interest" description="Disordered" evidence="7">
    <location>
        <begin position="732"/>
        <end position="752"/>
    </location>
</feature>
<comment type="similarity">
    <text evidence="2">Belongs to the type IA topoisomerase family.</text>
</comment>
<dbReference type="InterPro" id="IPR013826">
    <property type="entry name" value="Topo_IA_cen_sub3"/>
</dbReference>
<dbReference type="InterPro" id="IPR013825">
    <property type="entry name" value="Topo_IA_cen_sub2"/>
</dbReference>
<dbReference type="InterPro" id="IPR003602">
    <property type="entry name" value="Topo_IA_DNA-bd_dom"/>
</dbReference>
<evidence type="ECO:0000256" key="1">
    <source>
        <dbReference type="ARBA" id="ARBA00000213"/>
    </source>
</evidence>
<feature type="domain" description="Topo IA-type catalytic" evidence="9">
    <location>
        <begin position="138"/>
        <end position="668"/>
    </location>
</feature>
<dbReference type="Gene3D" id="3.40.50.140">
    <property type="match status" value="1"/>
</dbReference>